<proteinExistence type="predicted"/>
<name>A0A914E599_9BILA</name>
<evidence type="ECO:0000256" key="2">
    <source>
        <dbReference type="ARBA" id="ARBA00023163"/>
    </source>
</evidence>
<reference evidence="6" key="1">
    <citation type="submission" date="2022-11" db="UniProtKB">
        <authorList>
            <consortium name="WormBaseParasite"/>
        </authorList>
    </citation>
    <scope>IDENTIFICATION</scope>
</reference>
<accession>A0A914E599</accession>
<feature type="domain" description="NR LBD" evidence="4">
    <location>
        <begin position="3"/>
        <end position="51"/>
    </location>
</feature>
<dbReference type="WBParaSite" id="ACRNAN_scaffold5840.g24302.t1">
    <property type="protein sequence ID" value="ACRNAN_scaffold5840.g24302.t1"/>
    <property type="gene ID" value="ACRNAN_scaffold5840.g24302"/>
</dbReference>
<organism evidence="5 6">
    <name type="scientific">Acrobeloides nanus</name>
    <dbReference type="NCBI Taxonomy" id="290746"/>
    <lineage>
        <taxon>Eukaryota</taxon>
        <taxon>Metazoa</taxon>
        <taxon>Ecdysozoa</taxon>
        <taxon>Nematoda</taxon>
        <taxon>Chromadorea</taxon>
        <taxon>Rhabditida</taxon>
        <taxon>Tylenchina</taxon>
        <taxon>Cephalobomorpha</taxon>
        <taxon>Cephaloboidea</taxon>
        <taxon>Cephalobidae</taxon>
        <taxon>Acrobeloides</taxon>
    </lineage>
</organism>
<keyword evidence="3" id="KW-0675">Receptor</keyword>
<keyword evidence="1" id="KW-0805">Transcription regulation</keyword>
<keyword evidence="5" id="KW-1185">Reference proteome</keyword>
<sequence length="67" mass="8078">MIELISNELHNYYVIKRRMGNYCSRLMQILQLIDNSKIMVNELQNLTLIFEVNNIFDFNADLSEFYQ</sequence>
<evidence type="ECO:0000256" key="3">
    <source>
        <dbReference type="ARBA" id="ARBA00023170"/>
    </source>
</evidence>
<evidence type="ECO:0000313" key="5">
    <source>
        <dbReference type="Proteomes" id="UP000887540"/>
    </source>
</evidence>
<dbReference type="AlphaFoldDB" id="A0A914E599"/>
<evidence type="ECO:0000256" key="1">
    <source>
        <dbReference type="ARBA" id="ARBA00023015"/>
    </source>
</evidence>
<evidence type="ECO:0000313" key="6">
    <source>
        <dbReference type="WBParaSite" id="ACRNAN_scaffold5840.g24302.t1"/>
    </source>
</evidence>
<protein>
    <submittedName>
        <fullName evidence="6">NR LBD domain-containing protein</fullName>
    </submittedName>
</protein>
<dbReference type="InterPro" id="IPR000536">
    <property type="entry name" value="Nucl_hrmn_rcpt_lig-bd"/>
</dbReference>
<evidence type="ECO:0000259" key="4">
    <source>
        <dbReference type="Pfam" id="PF00104"/>
    </source>
</evidence>
<keyword evidence="2" id="KW-0804">Transcription</keyword>
<dbReference type="InterPro" id="IPR035500">
    <property type="entry name" value="NHR-like_dom_sf"/>
</dbReference>
<dbReference type="SUPFAM" id="SSF48508">
    <property type="entry name" value="Nuclear receptor ligand-binding domain"/>
    <property type="match status" value="1"/>
</dbReference>
<dbReference type="Pfam" id="PF00104">
    <property type="entry name" value="Hormone_recep"/>
    <property type="match status" value="1"/>
</dbReference>
<dbReference type="Proteomes" id="UP000887540">
    <property type="component" value="Unplaced"/>
</dbReference>